<proteinExistence type="predicted"/>
<evidence type="ECO:0000313" key="3">
    <source>
        <dbReference type="Proteomes" id="UP000054408"/>
    </source>
</evidence>
<dbReference type="GeneID" id="25564265"/>
<sequence length="184" mass="20190">MATGAGCGDDGGAARRGAAAPSPRMGRRRGSRWRRSWSERSSRSSYRRRSGICQTSGRRSSGSRDRWRSARAPPLSLPGWASTGSVSRLRCGSLSLRCWSTQYGGSLSGRMCWSARMLARITIRFLASTMRTARWSLALHSALRVSLSSPSSRFPTSECRLSPIRAKLLAASLKRHSWPSKAAE</sequence>
<accession>A0A0L0DA74</accession>
<feature type="compositionally biased region" description="Gly residues" evidence="1">
    <location>
        <begin position="1"/>
        <end position="11"/>
    </location>
</feature>
<organism evidence="2 3">
    <name type="scientific">Thecamonas trahens ATCC 50062</name>
    <dbReference type="NCBI Taxonomy" id="461836"/>
    <lineage>
        <taxon>Eukaryota</taxon>
        <taxon>Apusozoa</taxon>
        <taxon>Apusomonadida</taxon>
        <taxon>Apusomonadidae</taxon>
        <taxon>Thecamonas</taxon>
    </lineage>
</organism>
<name>A0A0L0DA74_THETB</name>
<evidence type="ECO:0000313" key="2">
    <source>
        <dbReference type="EMBL" id="KNC48991.1"/>
    </source>
</evidence>
<evidence type="ECO:0000256" key="1">
    <source>
        <dbReference type="SAM" id="MobiDB-lite"/>
    </source>
</evidence>
<keyword evidence="3" id="KW-1185">Reference proteome</keyword>
<dbReference type="Proteomes" id="UP000054408">
    <property type="component" value="Unassembled WGS sequence"/>
</dbReference>
<reference evidence="2 3" key="1">
    <citation type="submission" date="2010-05" db="EMBL/GenBank/DDBJ databases">
        <title>The Genome Sequence of Thecamonas trahens ATCC 50062.</title>
        <authorList>
            <consortium name="The Broad Institute Genome Sequencing Platform"/>
            <person name="Russ C."/>
            <person name="Cuomo C."/>
            <person name="Shea T."/>
            <person name="Young S.K."/>
            <person name="Zeng Q."/>
            <person name="Koehrsen M."/>
            <person name="Haas B."/>
            <person name="Borodovsky M."/>
            <person name="Guigo R."/>
            <person name="Alvarado L."/>
            <person name="Berlin A."/>
            <person name="Bochicchio J."/>
            <person name="Borenstein D."/>
            <person name="Chapman S."/>
            <person name="Chen Z."/>
            <person name="Freedman E."/>
            <person name="Gellesch M."/>
            <person name="Goldberg J."/>
            <person name="Griggs A."/>
            <person name="Gujja S."/>
            <person name="Heilman E."/>
            <person name="Heiman D."/>
            <person name="Hepburn T."/>
            <person name="Howarth C."/>
            <person name="Jen D."/>
            <person name="Larson L."/>
            <person name="Mehta T."/>
            <person name="Park D."/>
            <person name="Pearson M."/>
            <person name="Roberts A."/>
            <person name="Saif S."/>
            <person name="Shenoy N."/>
            <person name="Sisk P."/>
            <person name="Stolte C."/>
            <person name="Sykes S."/>
            <person name="Thomson T."/>
            <person name="Walk T."/>
            <person name="White J."/>
            <person name="Yandava C."/>
            <person name="Burger G."/>
            <person name="Gray M.W."/>
            <person name="Holland P.W.H."/>
            <person name="King N."/>
            <person name="Lang F.B.F."/>
            <person name="Roger A.J."/>
            <person name="Ruiz-Trillo I."/>
            <person name="Lander E."/>
            <person name="Nusbaum C."/>
        </authorList>
    </citation>
    <scope>NUCLEOTIDE SEQUENCE [LARGE SCALE GENOMIC DNA]</scope>
    <source>
        <strain evidence="2 3">ATCC 50062</strain>
    </source>
</reference>
<dbReference type="AlphaFoldDB" id="A0A0L0DA74"/>
<feature type="compositionally biased region" description="Basic residues" evidence="1">
    <location>
        <begin position="25"/>
        <end position="35"/>
    </location>
</feature>
<feature type="region of interest" description="Disordered" evidence="1">
    <location>
        <begin position="1"/>
        <end position="71"/>
    </location>
</feature>
<dbReference type="RefSeq" id="XP_013758404.1">
    <property type="nucleotide sequence ID" value="XM_013902950.1"/>
</dbReference>
<dbReference type="EMBL" id="GL349452">
    <property type="protein sequence ID" value="KNC48991.1"/>
    <property type="molecule type" value="Genomic_DNA"/>
</dbReference>
<protein>
    <submittedName>
        <fullName evidence="2">Uncharacterized protein</fullName>
    </submittedName>
</protein>
<feature type="compositionally biased region" description="Low complexity" evidence="1">
    <location>
        <begin position="15"/>
        <end position="24"/>
    </location>
</feature>
<gene>
    <name evidence="2" type="ORF">AMSG_04735</name>
</gene>